<name>A0A378UL74_BERDE</name>
<evidence type="ECO:0000313" key="3">
    <source>
        <dbReference type="Proteomes" id="UP000254651"/>
    </source>
</evidence>
<accession>A0A378UL74</accession>
<dbReference type="AlphaFoldDB" id="A0A378UL74"/>
<protein>
    <submittedName>
        <fullName evidence="2">Uncharacterized protein</fullName>
    </submittedName>
</protein>
<keyword evidence="3" id="KW-1185">Reference proteome</keyword>
<feature type="region of interest" description="Disordered" evidence="1">
    <location>
        <begin position="1"/>
        <end position="60"/>
    </location>
</feature>
<evidence type="ECO:0000256" key="1">
    <source>
        <dbReference type="SAM" id="MobiDB-lite"/>
    </source>
</evidence>
<proteinExistence type="predicted"/>
<dbReference type="Proteomes" id="UP000254651">
    <property type="component" value="Unassembled WGS sequence"/>
</dbReference>
<gene>
    <name evidence="2" type="ORF">NCTC10295_02260</name>
</gene>
<feature type="compositionally biased region" description="Polar residues" evidence="1">
    <location>
        <begin position="35"/>
        <end position="47"/>
    </location>
</feature>
<sequence>MQLKRQETQRGGLRRNSEAATQRTAPTRPGLRYQPVSQRTQAVQSDSRPARSFGLRRYNR</sequence>
<dbReference type="EMBL" id="UGQS01000002">
    <property type="protein sequence ID" value="STZ77443.1"/>
    <property type="molecule type" value="Genomic_DNA"/>
</dbReference>
<evidence type="ECO:0000313" key="2">
    <source>
        <dbReference type="EMBL" id="STZ77443.1"/>
    </source>
</evidence>
<reference evidence="2 3" key="1">
    <citation type="submission" date="2018-06" db="EMBL/GenBank/DDBJ databases">
        <authorList>
            <consortium name="Pathogen Informatics"/>
            <person name="Doyle S."/>
        </authorList>
    </citation>
    <scope>NUCLEOTIDE SEQUENCE [LARGE SCALE GENOMIC DNA]</scope>
    <source>
        <strain evidence="2 3">NCTC10295</strain>
    </source>
</reference>
<organism evidence="2 3">
    <name type="scientific">Bergeriella denitrificans</name>
    <name type="common">Neisseria denitrificans</name>
    <dbReference type="NCBI Taxonomy" id="494"/>
    <lineage>
        <taxon>Bacteria</taxon>
        <taxon>Pseudomonadati</taxon>
        <taxon>Pseudomonadota</taxon>
        <taxon>Betaproteobacteria</taxon>
        <taxon>Neisseriales</taxon>
        <taxon>Neisseriaceae</taxon>
        <taxon>Bergeriella</taxon>
    </lineage>
</organism>